<dbReference type="InterPro" id="IPR017972">
    <property type="entry name" value="Cyt_P450_CS"/>
</dbReference>
<comment type="similarity">
    <text evidence="3 10">Belongs to the cytochrome P450 family.</text>
</comment>
<dbReference type="GO" id="GO:0005506">
    <property type="term" value="F:iron ion binding"/>
    <property type="evidence" value="ECO:0007669"/>
    <property type="project" value="InterPro"/>
</dbReference>
<protein>
    <submittedName>
        <fullName evidence="12">Cytochrome P450</fullName>
    </submittedName>
</protein>
<dbReference type="GO" id="GO:0020037">
    <property type="term" value="F:heme binding"/>
    <property type="evidence" value="ECO:0007669"/>
    <property type="project" value="InterPro"/>
</dbReference>
<accession>A0A6G1J164</accession>
<evidence type="ECO:0000313" key="12">
    <source>
        <dbReference type="EMBL" id="KAF2683889.1"/>
    </source>
</evidence>
<evidence type="ECO:0000256" key="8">
    <source>
        <dbReference type="ARBA" id="ARBA00023033"/>
    </source>
</evidence>
<feature type="transmembrane region" description="Helical" evidence="11">
    <location>
        <begin position="20"/>
        <end position="39"/>
    </location>
</feature>
<evidence type="ECO:0000256" key="9">
    <source>
        <dbReference type="PIRSR" id="PIRSR602403-1"/>
    </source>
</evidence>
<comment type="cofactor">
    <cofactor evidence="1 9">
        <name>heme</name>
        <dbReference type="ChEBI" id="CHEBI:30413"/>
    </cofactor>
</comment>
<organism evidence="12 13">
    <name type="scientific">Lentithecium fluviatile CBS 122367</name>
    <dbReference type="NCBI Taxonomy" id="1168545"/>
    <lineage>
        <taxon>Eukaryota</taxon>
        <taxon>Fungi</taxon>
        <taxon>Dikarya</taxon>
        <taxon>Ascomycota</taxon>
        <taxon>Pezizomycotina</taxon>
        <taxon>Dothideomycetes</taxon>
        <taxon>Pleosporomycetidae</taxon>
        <taxon>Pleosporales</taxon>
        <taxon>Massarineae</taxon>
        <taxon>Lentitheciaceae</taxon>
        <taxon>Lentithecium</taxon>
    </lineage>
</organism>
<dbReference type="InterPro" id="IPR001128">
    <property type="entry name" value="Cyt_P450"/>
</dbReference>
<dbReference type="PROSITE" id="PS00086">
    <property type="entry name" value="CYTOCHROME_P450"/>
    <property type="match status" value="1"/>
</dbReference>
<keyword evidence="5 9" id="KW-0479">Metal-binding</keyword>
<comment type="pathway">
    <text evidence="2">Mycotoxin biosynthesis.</text>
</comment>
<gene>
    <name evidence="12" type="ORF">K458DRAFT_432068</name>
</gene>
<evidence type="ECO:0000256" key="6">
    <source>
        <dbReference type="ARBA" id="ARBA00023002"/>
    </source>
</evidence>
<keyword evidence="11" id="KW-0812">Transmembrane</keyword>
<dbReference type="InterPro" id="IPR036396">
    <property type="entry name" value="Cyt_P450_sf"/>
</dbReference>
<evidence type="ECO:0000256" key="4">
    <source>
        <dbReference type="ARBA" id="ARBA00022617"/>
    </source>
</evidence>
<keyword evidence="13" id="KW-1185">Reference proteome</keyword>
<evidence type="ECO:0000313" key="13">
    <source>
        <dbReference type="Proteomes" id="UP000799291"/>
    </source>
</evidence>
<dbReference type="AlphaFoldDB" id="A0A6G1J164"/>
<proteinExistence type="inferred from homology"/>
<evidence type="ECO:0000256" key="5">
    <source>
        <dbReference type="ARBA" id="ARBA00022723"/>
    </source>
</evidence>
<dbReference type="SUPFAM" id="SSF48264">
    <property type="entry name" value="Cytochrome P450"/>
    <property type="match status" value="1"/>
</dbReference>
<dbReference type="CDD" id="cd11041">
    <property type="entry name" value="CYP503A1-like"/>
    <property type="match status" value="1"/>
</dbReference>
<dbReference type="Pfam" id="PF00067">
    <property type="entry name" value="p450"/>
    <property type="match status" value="1"/>
</dbReference>
<dbReference type="OrthoDB" id="1844152at2759"/>
<dbReference type="PANTHER" id="PTHR46206:SF1">
    <property type="entry name" value="P450, PUTATIVE (EUROFUNG)-RELATED"/>
    <property type="match status" value="1"/>
</dbReference>
<evidence type="ECO:0000256" key="3">
    <source>
        <dbReference type="ARBA" id="ARBA00010617"/>
    </source>
</evidence>
<keyword evidence="7 9" id="KW-0408">Iron</keyword>
<keyword evidence="11" id="KW-0472">Membrane</keyword>
<evidence type="ECO:0000256" key="10">
    <source>
        <dbReference type="RuleBase" id="RU000461"/>
    </source>
</evidence>
<name>A0A6G1J164_9PLEO</name>
<feature type="binding site" description="axial binding residue" evidence="9">
    <location>
        <position position="492"/>
    </location>
    <ligand>
        <name>heme</name>
        <dbReference type="ChEBI" id="CHEBI:30413"/>
    </ligand>
    <ligandPart>
        <name>Fe</name>
        <dbReference type="ChEBI" id="CHEBI:18248"/>
    </ligandPart>
</feature>
<reference evidence="12" key="1">
    <citation type="journal article" date="2020" name="Stud. Mycol.">
        <title>101 Dothideomycetes genomes: a test case for predicting lifestyles and emergence of pathogens.</title>
        <authorList>
            <person name="Haridas S."/>
            <person name="Albert R."/>
            <person name="Binder M."/>
            <person name="Bloem J."/>
            <person name="Labutti K."/>
            <person name="Salamov A."/>
            <person name="Andreopoulos B."/>
            <person name="Baker S."/>
            <person name="Barry K."/>
            <person name="Bills G."/>
            <person name="Bluhm B."/>
            <person name="Cannon C."/>
            <person name="Castanera R."/>
            <person name="Culley D."/>
            <person name="Daum C."/>
            <person name="Ezra D."/>
            <person name="Gonzalez J."/>
            <person name="Henrissat B."/>
            <person name="Kuo A."/>
            <person name="Liang C."/>
            <person name="Lipzen A."/>
            <person name="Lutzoni F."/>
            <person name="Magnuson J."/>
            <person name="Mondo S."/>
            <person name="Nolan M."/>
            <person name="Ohm R."/>
            <person name="Pangilinan J."/>
            <person name="Park H.-J."/>
            <person name="Ramirez L."/>
            <person name="Alfaro M."/>
            <person name="Sun H."/>
            <person name="Tritt A."/>
            <person name="Yoshinaga Y."/>
            <person name="Zwiers L.-H."/>
            <person name="Turgeon B."/>
            <person name="Goodwin S."/>
            <person name="Spatafora J."/>
            <person name="Crous P."/>
            <person name="Grigoriev I."/>
        </authorList>
    </citation>
    <scope>NUCLEOTIDE SEQUENCE</scope>
    <source>
        <strain evidence="12">CBS 122367</strain>
    </source>
</reference>
<keyword evidence="11" id="KW-1133">Transmembrane helix</keyword>
<dbReference type="PRINTS" id="PR00465">
    <property type="entry name" value="EP450IV"/>
</dbReference>
<keyword evidence="8 10" id="KW-0503">Monooxygenase</keyword>
<evidence type="ECO:0000256" key="2">
    <source>
        <dbReference type="ARBA" id="ARBA00004685"/>
    </source>
</evidence>
<evidence type="ECO:0000256" key="1">
    <source>
        <dbReference type="ARBA" id="ARBA00001971"/>
    </source>
</evidence>
<keyword evidence="4 9" id="KW-0349">Heme</keyword>
<evidence type="ECO:0000256" key="11">
    <source>
        <dbReference type="SAM" id="Phobius"/>
    </source>
</evidence>
<dbReference type="Gene3D" id="1.10.630.10">
    <property type="entry name" value="Cytochrome P450"/>
    <property type="match status" value="1"/>
</dbReference>
<dbReference type="GO" id="GO:0004497">
    <property type="term" value="F:monooxygenase activity"/>
    <property type="evidence" value="ECO:0007669"/>
    <property type="project" value="UniProtKB-KW"/>
</dbReference>
<dbReference type="InterPro" id="IPR002403">
    <property type="entry name" value="Cyt_P450_E_grp-IV"/>
</dbReference>
<dbReference type="GO" id="GO:0016705">
    <property type="term" value="F:oxidoreductase activity, acting on paired donors, with incorporation or reduction of molecular oxygen"/>
    <property type="evidence" value="ECO:0007669"/>
    <property type="project" value="InterPro"/>
</dbReference>
<evidence type="ECO:0000256" key="7">
    <source>
        <dbReference type="ARBA" id="ARBA00023004"/>
    </source>
</evidence>
<keyword evidence="6 10" id="KW-0560">Oxidoreductase</keyword>
<sequence length="545" mass="61938">MAGSYLAQQIADAAPLLTPYNIFLACVTYLAISIVGSFVRAPRYPISVPWVGHGKGWLSAFKNVFSGFSSSKAWVQTGYEKYSKSGKAFVLPSMLGAPAETVIPQSQMQWLLEQPDSVLSTAAAHYDTLQGDYSFVKPVILKDPYHEHVIHKNLARNLNAVVPELDDEIRHALDHLCGLDTEQFVKMDMLEGFMMKIIPIFTNRMLVGLPLCRNQDFLDTMLGYTMDVIRGFLLFALVPKLLHPIVGAVHSLGPKYHYWRSRKYTRPLVQKRLHDIRKKDAGDPEYKDWKEPNDFVTWSIRTAMAEGRQDELDPGRIAIRIMPLNFASIHTTAMTGQGVLIDVLSADPSVVEALREEAERIYKEEGNRWTKNGLSRMYRMDSAIRESQRHSAIALTFVSKKVMVKEGITTPEGVHLEYGTNVGCPWLPAANDPDIYEKPDEFDAFRYSREREEYETMNADEKSKVDALKLKQSGLVTTGNYHLPFGHGRHACPGRFFVAHELKMLFGHMLIHYDVRPLAERPKTMWVGRTMIPPKAVLEVRRRRV</sequence>
<dbReference type="PANTHER" id="PTHR46206">
    <property type="entry name" value="CYTOCHROME P450"/>
    <property type="match status" value="1"/>
</dbReference>
<dbReference type="Proteomes" id="UP000799291">
    <property type="component" value="Unassembled WGS sequence"/>
</dbReference>
<dbReference type="EMBL" id="MU005583">
    <property type="protein sequence ID" value="KAF2683889.1"/>
    <property type="molecule type" value="Genomic_DNA"/>
</dbReference>